<keyword evidence="2" id="KW-0067">ATP-binding</keyword>
<evidence type="ECO:0000313" key="3">
    <source>
        <dbReference type="Proteomes" id="UP000286561"/>
    </source>
</evidence>
<dbReference type="PANTHER" id="PTHR43038:SF3">
    <property type="entry name" value="ABC TRANSPORTER G FAMILY MEMBER 20 ISOFORM X1"/>
    <property type="match status" value="1"/>
</dbReference>
<sequence length="215" mass="24385">MLDFQNISIQRKGKKVLDDFSLKAPDGVILALLGEDKEGKSTLLKAASGGEKPETGDIYIDGISIYETGENAYCNFGYMSKEYGFYSLLKVEEYYELFLALYKVGGRYRSRRIEEVLELLDMKEYEGAFIGELPAETLPFLYLGKAILQEPEWLLMDEPFDNMSVTARRKMIGILLTLHEKGTSIILNTPMYPEMMGFITDVLVMESGKNLPLVR</sequence>
<feature type="domain" description="ABC transporter" evidence="1">
    <location>
        <begin position="2"/>
        <end position="214"/>
    </location>
</feature>
<dbReference type="Pfam" id="PF00005">
    <property type="entry name" value="ABC_tran"/>
    <property type="match status" value="1"/>
</dbReference>
<dbReference type="AlphaFoldDB" id="A0A413Q0N7"/>
<dbReference type="EMBL" id="QSEP01000007">
    <property type="protein sequence ID" value="RGZ85573.1"/>
    <property type="molecule type" value="Genomic_DNA"/>
</dbReference>
<dbReference type="Proteomes" id="UP000286561">
    <property type="component" value="Unassembled WGS sequence"/>
</dbReference>
<organism evidence="2 3">
    <name type="scientific">Anaerobutyricum hallii</name>
    <dbReference type="NCBI Taxonomy" id="39488"/>
    <lineage>
        <taxon>Bacteria</taxon>
        <taxon>Bacillati</taxon>
        <taxon>Bacillota</taxon>
        <taxon>Clostridia</taxon>
        <taxon>Lachnospirales</taxon>
        <taxon>Lachnospiraceae</taxon>
        <taxon>Anaerobutyricum</taxon>
    </lineage>
</organism>
<comment type="caution">
    <text evidence="2">The sequence shown here is derived from an EMBL/GenBank/DDBJ whole genome shotgun (WGS) entry which is preliminary data.</text>
</comment>
<name>A0A413Q0N7_9FIRM</name>
<dbReference type="InterPro" id="IPR027417">
    <property type="entry name" value="P-loop_NTPase"/>
</dbReference>
<dbReference type="GO" id="GO:0016887">
    <property type="term" value="F:ATP hydrolysis activity"/>
    <property type="evidence" value="ECO:0007669"/>
    <property type="project" value="InterPro"/>
</dbReference>
<dbReference type="PROSITE" id="PS50893">
    <property type="entry name" value="ABC_TRANSPORTER_2"/>
    <property type="match status" value="1"/>
</dbReference>
<proteinExistence type="predicted"/>
<gene>
    <name evidence="2" type="ORF">DW972_02945</name>
</gene>
<evidence type="ECO:0000313" key="2">
    <source>
        <dbReference type="EMBL" id="RGZ85573.1"/>
    </source>
</evidence>
<dbReference type="SUPFAM" id="SSF52540">
    <property type="entry name" value="P-loop containing nucleoside triphosphate hydrolases"/>
    <property type="match status" value="1"/>
</dbReference>
<reference evidence="2 3" key="1">
    <citation type="submission" date="2018-08" db="EMBL/GenBank/DDBJ databases">
        <title>A genome reference for cultivated species of the human gut microbiota.</title>
        <authorList>
            <person name="Zou Y."/>
            <person name="Xue W."/>
            <person name="Luo G."/>
        </authorList>
    </citation>
    <scope>NUCLEOTIDE SEQUENCE [LARGE SCALE GENOMIC DNA]</scope>
    <source>
        <strain evidence="2 3">AM48-23BH</strain>
    </source>
</reference>
<keyword evidence="2" id="KW-0547">Nucleotide-binding</keyword>
<dbReference type="InterPro" id="IPR003439">
    <property type="entry name" value="ABC_transporter-like_ATP-bd"/>
</dbReference>
<dbReference type="GO" id="GO:0005524">
    <property type="term" value="F:ATP binding"/>
    <property type="evidence" value="ECO:0007669"/>
    <property type="project" value="UniProtKB-KW"/>
</dbReference>
<dbReference type="Gene3D" id="3.40.50.300">
    <property type="entry name" value="P-loop containing nucleotide triphosphate hydrolases"/>
    <property type="match status" value="1"/>
</dbReference>
<accession>A0A413Q0N7</accession>
<dbReference type="RefSeq" id="WP_118329050.1">
    <property type="nucleotide sequence ID" value="NZ_QSEP01000007.1"/>
</dbReference>
<evidence type="ECO:0000259" key="1">
    <source>
        <dbReference type="PROSITE" id="PS50893"/>
    </source>
</evidence>
<protein>
    <submittedName>
        <fullName evidence="2">ATP-binding cassette domain-containing protein</fullName>
    </submittedName>
</protein>
<dbReference type="PANTHER" id="PTHR43038">
    <property type="entry name" value="ATP-BINDING CASSETTE, SUB-FAMILY H, MEMBER 1"/>
    <property type="match status" value="1"/>
</dbReference>